<dbReference type="EMBL" id="CAFBPD010000299">
    <property type="protein sequence ID" value="CAB5023859.1"/>
    <property type="molecule type" value="Genomic_DNA"/>
</dbReference>
<name>A0A6J7R547_9ZZZZ</name>
<organism evidence="2">
    <name type="scientific">freshwater metagenome</name>
    <dbReference type="NCBI Taxonomy" id="449393"/>
    <lineage>
        <taxon>unclassified sequences</taxon>
        <taxon>metagenomes</taxon>
        <taxon>ecological metagenomes</taxon>
    </lineage>
</organism>
<accession>A0A6J7R547</accession>
<dbReference type="AlphaFoldDB" id="A0A6J7R547"/>
<feature type="region of interest" description="Disordered" evidence="1">
    <location>
        <begin position="228"/>
        <end position="258"/>
    </location>
</feature>
<reference evidence="2" key="1">
    <citation type="submission" date="2020-05" db="EMBL/GenBank/DDBJ databases">
        <authorList>
            <person name="Chiriac C."/>
            <person name="Salcher M."/>
            <person name="Ghai R."/>
            <person name="Kavagutti S V."/>
        </authorList>
    </citation>
    <scope>NUCLEOTIDE SEQUENCE</scope>
</reference>
<gene>
    <name evidence="2" type="ORF">UFOPK4061_01552</name>
</gene>
<evidence type="ECO:0000313" key="2">
    <source>
        <dbReference type="EMBL" id="CAB5023859.1"/>
    </source>
</evidence>
<proteinExistence type="predicted"/>
<sequence>MRCTRLDRRDRVGHGAAGVVLAMDADANTGALADIGHRRVNAARQHAAVRVAENSHTRPCLECRNEQPNSVVGIVLVSVKEMLHVDEYPPALADNEPNGVAHHGDVLVQGGLERLEDVADIGLRHERDHRRMRVQEGPNLQVILDVDARLSSGAEGYELRVHERELRLRPLEELRVLRHRARPATFDESDAIPIEKPRHGQFVVHREGNALPLGAIAQGCVEDVESIRTTHDVPSSEHEKTPRGCEGLRVDRGRRARK</sequence>
<protein>
    <submittedName>
        <fullName evidence="2">Unannotated protein</fullName>
    </submittedName>
</protein>
<evidence type="ECO:0000256" key="1">
    <source>
        <dbReference type="SAM" id="MobiDB-lite"/>
    </source>
</evidence>